<dbReference type="InterPro" id="IPR003343">
    <property type="entry name" value="Big_2"/>
</dbReference>
<dbReference type="PROSITE" id="PS00785">
    <property type="entry name" value="5_NUCLEOTIDASE_1"/>
    <property type="match status" value="1"/>
</dbReference>
<dbReference type="Pfam" id="PF02872">
    <property type="entry name" value="5_nucleotid_C"/>
    <property type="match status" value="1"/>
</dbReference>
<evidence type="ECO:0000313" key="4">
    <source>
        <dbReference type="Proteomes" id="UP000243024"/>
    </source>
</evidence>
<dbReference type="OrthoDB" id="9801679at2"/>
<sequence>MFEKAPFRPRRRWWLSLLLVMALLGAADVPLFGAAQATAETAERVLVLYEGFEQGTKQSYAKDTVNLPTGPWELDDALLGTDARDKKIGNQSIRIQKSGSLTMNFDVTVTDVAYVELWHANAGFSGDVGGKWKLQYSIDQGQTWQDAGPEVPSGSTLEKASFEIHHTGPIRFKVQKTDGSTQTPPRINIDDFAVYTLPSAPPAEAVQQLQADPENVVLDLQEHRTGQLSLTAVFADGKTADVTPYATYASADPRIATVDAGGLITAVSPGQTVVQAVYGGLTARVDVTVREAPPAKDTSALHIIHTNDIHGKIQDFAKLARVIERTRAEHAYTLVIDDGDQFSGDAVTDLAKGKPMVELFNAVGLDAMAIGNHDFDYGPEIMMERRNASTYPWLAANVRVVDSGATPVAPPDPYVVIQIDEAGHKTVYQPGDAYDRDKPGVLTVGLLAITQAPPATAPKNVVGLAFDDYAETIERYLWLKDQVDVFILLSHVGYPDDQSLAERFPQFDLIIGGHSHTTLNKPSVVNGVPIVQTGAHLTHIGHTWLTIDPQTKRVTAVDGELIPVASLSEADPKIQAIVDRYTEAVQDVLKEQVGVTKNGLSQSGKNSGDVPLGNFWTDAMRFYLQDMHPDIAFMNAGGIRDDLKPGPITKGDLYRIEPFANQLTVIDLPGRALREILRYSYTREGRNSIDLQVSGMRYTIVTDALGNFKDVTMEIGGQPVDPDKVYRVVVPDYIGTGGSGYPFPALGEIRFTMVGLVTDALEQYARHLMATQGSVEAQKEGRIRIQRTGDVPDLPLLSIREARNVAEGTPVRVQGVVTTTPGAWGAKGFYLQDDTGGLYVYQSAFDVRRGDLVEVIGKTKNYFGEWEIDTPLDVRVLQTDQALPEAKTIRPDQVQEHQGELVRLADVLISELKPVNAYGTFEFKATDEAGRAVVVRVDNRTGLAYPDFTFRNGDRVDVVGVASVYNGVYQVKPRGAEDIAAPSLPAPEDRPFRILNPSLDRTDGLRATVTVGPASAFAGSAVVVFQLLERSGDAPEPAGIVALDQDAWSGEPETVHAYFNVSGKAYIVKIYVLDAFSSDPDRAPRPLADPVELP</sequence>
<evidence type="ECO:0000313" key="3">
    <source>
        <dbReference type="EMBL" id="OAR03457.1"/>
    </source>
</evidence>
<dbReference type="AlphaFoldDB" id="A0A179ILB0"/>
<dbReference type="SUPFAM" id="SSF56300">
    <property type="entry name" value="Metallo-dependent phosphatases"/>
    <property type="match status" value="1"/>
</dbReference>
<dbReference type="Pfam" id="PF00149">
    <property type="entry name" value="Metallophos"/>
    <property type="match status" value="1"/>
</dbReference>
<dbReference type="SUPFAM" id="SSF49373">
    <property type="entry name" value="Invasin/intimin cell-adhesion fragments"/>
    <property type="match status" value="1"/>
</dbReference>
<dbReference type="Pfam" id="PF22359">
    <property type="entry name" value="Big-like"/>
    <property type="match status" value="1"/>
</dbReference>
<dbReference type="GO" id="GO:0009166">
    <property type="term" value="P:nucleotide catabolic process"/>
    <property type="evidence" value="ECO:0007669"/>
    <property type="project" value="InterPro"/>
</dbReference>
<dbReference type="InterPro" id="IPR054604">
    <property type="entry name" value="SbsC_Big-like"/>
</dbReference>
<dbReference type="PANTHER" id="PTHR11575:SF24">
    <property type="entry name" value="5'-NUCLEOTIDASE"/>
    <property type="match status" value="1"/>
</dbReference>
<dbReference type="InterPro" id="IPR008964">
    <property type="entry name" value="Invasin/intimin_cell_adhesion"/>
</dbReference>
<proteinExistence type="predicted"/>
<dbReference type="InterPro" id="IPR006146">
    <property type="entry name" value="5'-Nucleotdase_CS"/>
</dbReference>
<dbReference type="GO" id="GO:0016788">
    <property type="term" value="F:hydrolase activity, acting on ester bonds"/>
    <property type="evidence" value="ECO:0007669"/>
    <property type="project" value="InterPro"/>
</dbReference>
<dbReference type="SUPFAM" id="SSF55816">
    <property type="entry name" value="5'-nucleotidase (syn. UDP-sugar hydrolase), C-terminal domain"/>
    <property type="match status" value="1"/>
</dbReference>
<evidence type="ECO:0000256" key="1">
    <source>
        <dbReference type="ARBA" id="ARBA00022729"/>
    </source>
</evidence>
<dbReference type="InterPro" id="IPR004843">
    <property type="entry name" value="Calcineurin-like_PHP"/>
</dbReference>
<organism evidence="3 4">
    <name type="scientific">Hydrogenibacillus schlegelii</name>
    <name type="common">Bacillus schlegelii</name>
    <dbReference type="NCBI Taxonomy" id="1484"/>
    <lineage>
        <taxon>Bacteria</taxon>
        <taxon>Bacillati</taxon>
        <taxon>Bacillota</taxon>
        <taxon>Bacilli</taxon>
        <taxon>Bacillales</taxon>
        <taxon>Bacillales Family X. Incertae Sedis</taxon>
        <taxon>Hydrogenibacillus</taxon>
    </lineage>
</organism>
<dbReference type="STRING" id="1484.SA87_01675"/>
<dbReference type="SUPFAM" id="SSF101756">
    <property type="entry name" value="Hypothetical protein YgiW"/>
    <property type="match status" value="1"/>
</dbReference>
<dbReference type="Gene3D" id="3.90.780.10">
    <property type="entry name" value="5'-Nucleotidase, C-terminal domain"/>
    <property type="match status" value="1"/>
</dbReference>
<dbReference type="InterPro" id="IPR036700">
    <property type="entry name" value="BOBF_sf"/>
</dbReference>
<dbReference type="EMBL" id="JXBB01000060">
    <property type="protein sequence ID" value="OAR03457.1"/>
    <property type="molecule type" value="Genomic_DNA"/>
</dbReference>
<dbReference type="InterPro" id="IPR006179">
    <property type="entry name" value="5_nucleotidase/apyrase"/>
</dbReference>
<keyword evidence="4" id="KW-1185">Reference proteome</keyword>
<dbReference type="CDD" id="cd04486">
    <property type="entry name" value="YhcR_OBF_like"/>
    <property type="match status" value="1"/>
</dbReference>
<dbReference type="InterPro" id="IPR008334">
    <property type="entry name" value="5'-Nucleotdase_C"/>
</dbReference>
<reference evidence="3 4" key="1">
    <citation type="submission" date="2015-09" db="EMBL/GenBank/DDBJ databases">
        <title>Draft genome sequence of Hydrogenibacillus schlegelii DSM 2000.</title>
        <authorList>
            <person name="Hemp J."/>
        </authorList>
    </citation>
    <scope>NUCLEOTIDE SEQUENCE [LARGE SCALE GENOMIC DNA]</scope>
    <source>
        <strain evidence="3 4">MA 48</strain>
    </source>
</reference>
<dbReference type="SMART" id="SM00635">
    <property type="entry name" value="BID_2"/>
    <property type="match status" value="1"/>
</dbReference>
<evidence type="ECO:0000259" key="2">
    <source>
        <dbReference type="SMART" id="SM00635"/>
    </source>
</evidence>
<dbReference type="InterPro" id="IPR029052">
    <property type="entry name" value="Metallo-depent_PP-like"/>
</dbReference>
<dbReference type="PANTHER" id="PTHR11575">
    <property type="entry name" value="5'-NUCLEOTIDASE-RELATED"/>
    <property type="match status" value="1"/>
</dbReference>
<dbReference type="Gene3D" id="3.60.21.10">
    <property type="match status" value="1"/>
</dbReference>
<comment type="caution">
    <text evidence="3">The sequence shown here is derived from an EMBL/GenBank/DDBJ whole genome shotgun (WGS) entry which is preliminary data.</text>
</comment>
<name>A0A179ILB0_HYDSH</name>
<dbReference type="CDD" id="cd00845">
    <property type="entry name" value="MPP_UshA_N_like"/>
    <property type="match status" value="1"/>
</dbReference>
<gene>
    <name evidence="3" type="ORF">SA87_01675</name>
</gene>
<dbReference type="Proteomes" id="UP000243024">
    <property type="component" value="Unassembled WGS sequence"/>
</dbReference>
<dbReference type="GO" id="GO:0046872">
    <property type="term" value="F:metal ion binding"/>
    <property type="evidence" value="ECO:0007669"/>
    <property type="project" value="InterPro"/>
</dbReference>
<protein>
    <recommendedName>
        <fullName evidence="2">BIG2 domain-containing protein</fullName>
    </recommendedName>
</protein>
<dbReference type="Gene3D" id="2.60.40.1080">
    <property type="match status" value="1"/>
</dbReference>
<dbReference type="InterPro" id="IPR036907">
    <property type="entry name" value="5'-Nucleotdase_C_sf"/>
</dbReference>
<dbReference type="PRINTS" id="PR01607">
    <property type="entry name" value="APYRASEFAMLY"/>
</dbReference>
<dbReference type="RefSeq" id="WP_066203250.1">
    <property type="nucleotide sequence ID" value="NZ_CBCSAS010000017.1"/>
</dbReference>
<accession>A0A179ILB0</accession>
<keyword evidence="1" id="KW-0732">Signal</keyword>
<feature type="domain" description="BIG2" evidence="2">
    <location>
        <begin position="205"/>
        <end position="288"/>
    </location>
</feature>
<dbReference type="GO" id="GO:0000166">
    <property type="term" value="F:nucleotide binding"/>
    <property type="evidence" value="ECO:0007669"/>
    <property type="project" value="InterPro"/>
</dbReference>